<dbReference type="InterPro" id="IPR011989">
    <property type="entry name" value="ARM-like"/>
</dbReference>
<evidence type="ECO:0000313" key="2">
    <source>
        <dbReference type="EMBL" id="KAK7478639.1"/>
    </source>
</evidence>
<dbReference type="AlphaFoldDB" id="A0ABD0JUA0"/>
<gene>
    <name evidence="2" type="ORF">BaRGS_00030102</name>
</gene>
<protein>
    <submittedName>
        <fullName evidence="2">Uncharacterized protein</fullName>
    </submittedName>
</protein>
<name>A0ABD0JUA0_9CAEN</name>
<evidence type="ECO:0000313" key="3">
    <source>
        <dbReference type="Proteomes" id="UP001519460"/>
    </source>
</evidence>
<reference evidence="2 3" key="1">
    <citation type="journal article" date="2023" name="Sci. Data">
        <title>Genome assembly of the Korean intertidal mud-creeper Batillaria attramentaria.</title>
        <authorList>
            <person name="Patra A.K."/>
            <person name="Ho P.T."/>
            <person name="Jun S."/>
            <person name="Lee S.J."/>
            <person name="Kim Y."/>
            <person name="Won Y.J."/>
        </authorList>
    </citation>
    <scope>NUCLEOTIDE SEQUENCE [LARGE SCALE GENOMIC DNA]</scope>
    <source>
        <strain evidence="2">Wonlab-2016</strain>
    </source>
</reference>
<sequence>MDTNTGRDSNDPDSQYPQYEQRQTHPPSLSQHVYHSGYPSPVTGYVRQSRDQSVIQVVDQPGHPVVTQHLYPHDVTQIAHTGYPPSYQPAPRTSFLPVQTTHTGYPSSGQVTSLRSYLPSREMNHPLSVTHLPLPVTHNVDQWSTGSGEQAMNNTPAGRQVEGDTSNSSDESDDNVDANDDGDPYSGVVTSAVSPPPPGPSLPASDLPENKQRDLATLSTLYRNTAHVVRRHQDGTDTKEFCNHLKQIETACKSLDSDMWKLNDSQNRTVNDLLIRTGIVDVLCEVMADGLESNDDATWDGDQNTNAAVIAADGLMAFRWTNCLHEVWFRVCDDARLLPVLLKKLKDWYRPHMDKTLKKLQDSVIDSNLKIIYNIAFQDDKRERLRQLDSLKLQDRVIRSSLIIILYIADQDDKRERLRQLGVTGVMVNFLTSPDEDCRFRAGWTLGHIVSEEEAVTLASTEIVTSFCDMPDDWKVLTDNAVIKRVLIQKGALPMLMDRVWEADSDDSKRSETPYKACMT</sequence>
<keyword evidence="3" id="KW-1185">Reference proteome</keyword>
<dbReference type="InterPro" id="IPR016024">
    <property type="entry name" value="ARM-type_fold"/>
</dbReference>
<feature type="compositionally biased region" description="Polar residues" evidence="1">
    <location>
        <begin position="1"/>
        <end position="33"/>
    </location>
</feature>
<accession>A0ABD0JUA0</accession>
<dbReference type="SUPFAM" id="SSF48371">
    <property type="entry name" value="ARM repeat"/>
    <property type="match status" value="1"/>
</dbReference>
<feature type="compositionally biased region" description="Acidic residues" evidence="1">
    <location>
        <begin position="170"/>
        <end position="183"/>
    </location>
</feature>
<comment type="caution">
    <text evidence="2">The sequence shown here is derived from an EMBL/GenBank/DDBJ whole genome shotgun (WGS) entry which is preliminary data.</text>
</comment>
<feature type="compositionally biased region" description="Polar residues" evidence="1">
    <location>
        <begin position="139"/>
        <end position="157"/>
    </location>
</feature>
<feature type="region of interest" description="Disordered" evidence="1">
    <location>
        <begin position="138"/>
        <end position="209"/>
    </location>
</feature>
<organism evidence="2 3">
    <name type="scientific">Batillaria attramentaria</name>
    <dbReference type="NCBI Taxonomy" id="370345"/>
    <lineage>
        <taxon>Eukaryota</taxon>
        <taxon>Metazoa</taxon>
        <taxon>Spiralia</taxon>
        <taxon>Lophotrochozoa</taxon>
        <taxon>Mollusca</taxon>
        <taxon>Gastropoda</taxon>
        <taxon>Caenogastropoda</taxon>
        <taxon>Sorbeoconcha</taxon>
        <taxon>Cerithioidea</taxon>
        <taxon>Batillariidae</taxon>
        <taxon>Batillaria</taxon>
    </lineage>
</organism>
<feature type="region of interest" description="Disordered" evidence="1">
    <location>
        <begin position="1"/>
        <end position="45"/>
    </location>
</feature>
<dbReference type="EMBL" id="JACVVK020000320">
    <property type="protein sequence ID" value="KAK7478639.1"/>
    <property type="molecule type" value="Genomic_DNA"/>
</dbReference>
<feature type="compositionally biased region" description="Polar residues" evidence="1">
    <location>
        <begin position="96"/>
        <end position="113"/>
    </location>
</feature>
<dbReference type="Gene3D" id="1.25.10.10">
    <property type="entry name" value="Leucine-rich Repeat Variant"/>
    <property type="match status" value="1"/>
</dbReference>
<evidence type="ECO:0000256" key="1">
    <source>
        <dbReference type="SAM" id="MobiDB-lite"/>
    </source>
</evidence>
<feature type="region of interest" description="Disordered" evidence="1">
    <location>
        <begin position="81"/>
        <end position="113"/>
    </location>
</feature>
<proteinExistence type="predicted"/>
<dbReference type="Proteomes" id="UP001519460">
    <property type="component" value="Unassembled WGS sequence"/>
</dbReference>